<dbReference type="AlphaFoldDB" id="X0VKE5"/>
<dbReference type="PROSITE" id="PS51379">
    <property type="entry name" value="4FE4S_FER_2"/>
    <property type="match status" value="2"/>
</dbReference>
<dbReference type="InterPro" id="IPR006058">
    <property type="entry name" value="2Fe2S_fd_BS"/>
</dbReference>
<dbReference type="InterPro" id="IPR017896">
    <property type="entry name" value="4Fe4S_Fe-S-bd"/>
</dbReference>
<name>X0VKE5_9ZZZZ</name>
<comment type="caution">
    <text evidence="2">The sequence shown here is derived from an EMBL/GenBank/DDBJ whole genome shotgun (WGS) entry which is preliminary data.</text>
</comment>
<gene>
    <name evidence="2" type="ORF">S01H1_58327</name>
</gene>
<dbReference type="InterPro" id="IPR001041">
    <property type="entry name" value="2Fe-2S_ferredoxin-type"/>
</dbReference>
<dbReference type="PROSITE" id="PS00197">
    <property type="entry name" value="2FE2S_FER_1"/>
    <property type="match status" value="1"/>
</dbReference>
<dbReference type="InterPro" id="IPR036010">
    <property type="entry name" value="2Fe-2S_ferredoxin-like_sf"/>
</dbReference>
<feature type="non-terminal residue" evidence="2">
    <location>
        <position position="190"/>
    </location>
</feature>
<dbReference type="Pfam" id="PF00111">
    <property type="entry name" value="Fer2"/>
    <property type="match status" value="1"/>
</dbReference>
<dbReference type="InterPro" id="IPR009051">
    <property type="entry name" value="Helical_ferredxn"/>
</dbReference>
<feature type="domain" description="4Fe-4S ferredoxin-type" evidence="1">
    <location>
        <begin position="140"/>
        <end position="168"/>
    </location>
</feature>
<proteinExistence type="predicted"/>
<dbReference type="GO" id="GO:0051537">
    <property type="term" value="F:2 iron, 2 sulfur cluster binding"/>
    <property type="evidence" value="ECO:0007669"/>
    <property type="project" value="InterPro"/>
</dbReference>
<evidence type="ECO:0000259" key="1">
    <source>
        <dbReference type="PROSITE" id="PS51379"/>
    </source>
</evidence>
<dbReference type="SUPFAM" id="SSF46548">
    <property type="entry name" value="alpha-helical ferredoxin"/>
    <property type="match status" value="1"/>
</dbReference>
<accession>X0VKE5</accession>
<dbReference type="SUPFAM" id="SSF54292">
    <property type="entry name" value="2Fe-2S ferredoxin-like"/>
    <property type="match status" value="1"/>
</dbReference>
<dbReference type="EMBL" id="BARS01038099">
    <property type="protein sequence ID" value="GAG18735.1"/>
    <property type="molecule type" value="Genomic_DNA"/>
</dbReference>
<evidence type="ECO:0000313" key="2">
    <source>
        <dbReference type="EMBL" id="GAG18735.1"/>
    </source>
</evidence>
<dbReference type="InterPro" id="IPR017900">
    <property type="entry name" value="4Fe4S_Fe_S_CS"/>
</dbReference>
<dbReference type="Gene3D" id="1.10.1060.10">
    <property type="entry name" value="Alpha-helical ferredoxin"/>
    <property type="match status" value="1"/>
</dbReference>
<dbReference type="PROSITE" id="PS00198">
    <property type="entry name" value="4FE4S_FER_1"/>
    <property type="match status" value="2"/>
</dbReference>
<feature type="domain" description="4Fe-4S ferredoxin-type" evidence="1">
    <location>
        <begin position="99"/>
        <end position="130"/>
    </location>
</feature>
<dbReference type="CDD" id="cd00207">
    <property type="entry name" value="fer2"/>
    <property type="match status" value="1"/>
</dbReference>
<dbReference type="Pfam" id="PF13187">
    <property type="entry name" value="Fer4_9"/>
    <property type="match status" value="1"/>
</dbReference>
<sequence>MEKLIPIFIMGKKYDVPDTLTIQKAMEYAGFQLIRGAGCRGGVCGACGTVYRFPNSHKIEIGLACQTVVQPDMYLAVLPSFPAKRSVFDKETLEATVATFQALYPEVFKCVSCNTCTKSCPMDIEVMDCINAVIRGDIEKAARLSFDCVMCGLCTSRCPAEISHANVAILARRIYGKLIAPRAEHLEKQV</sequence>
<organism evidence="2">
    <name type="scientific">marine sediment metagenome</name>
    <dbReference type="NCBI Taxonomy" id="412755"/>
    <lineage>
        <taxon>unclassified sequences</taxon>
        <taxon>metagenomes</taxon>
        <taxon>ecological metagenomes</taxon>
    </lineage>
</organism>
<protein>
    <recommendedName>
        <fullName evidence="1">4Fe-4S ferredoxin-type domain-containing protein</fullName>
    </recommendedName>
</protein>
<reference evidence="2" key="1">
    <citation type="journal article" date="2014" name="Front. Microbiol.">
        <title>High frequency of phylogenetically diverse reductive dehalogenase-homologous genes in deep subseafloor sedimentary metagenomes.</title>
        <authorList>
            <person name="Kawai M."/>
            <person name="Futagami T."/>
            <person name="Toyoda A."/>
            <person name="Takaki Y."/>
            <person name="Nishi S."/>
            <person name="Hori S."/>
            <person name="Arai W."/>
            <person name="Tsubouchi T."/>
            <person name="Morono Y."/>
            <person name="Uchiyama I."/>
            <person name="Ito T."/>
            <person name="Fujiyama A."/>
            <person name="Inagaki F."/>
            <person name="Takami H."/>
        </authorList>
    </citation>
    <scope>NUCLEOTIDE SEQUENCE</scope>
    <source>
        <strain evidence="2">Expedition CK06-06</strain>
    </source>
</reference>